<dbReference type="GO" id="GO:0003700">
    <property type="term" value="F:DNA-binding transcription factor activity"/>
    <property type="evidence" value="ECO:0007669"/>
    <property type="project" value="TreeGrafter"/>
</dbReference>
<dbReference type="InterPro" id="IPR050109">
    <property type="entry name" value="HTH-type_TetR-like_transc_reg"/>
</dbReference>
<dbReference type="PRINTS" id="PR00455">
    <property type="entry name" value="HTHTETR"/>
</dbReference>
<protein>
    <submittedName>
        <fullName evidence="4">TetR family transcriptional regulator</fullName>
    </submittedName>
</protein>
<organism evidence="4 5">
    <name type="scientific">Pelistega indica</name>
    <dbReference type="NCBI Taxonomy" id="1414851"/>
    <lineage>
        <taxon>Bacteria</taxon>
        <taxon>Pseudomonadati</taxon>
        <taxon>Pseudomonadota</taxon>
        <taxon>Betaproteobacteria</taxon>
        <taxon>Burkholderiales</taxon>
        <taxon>Alcaligenaceae</taxon>
        <taxon>Pelistega</taxon>
    </lineage>
</organism>
<dbReference type="Pfam" id="PF00440">
    <property type="entry name" value="TetR_N"/>
    <property type="match status" value="1"/>
</dbReference>
<evidence type="ECO:0000256" key="1">
    <source>
        <dbReference type="ARBA" id="ARBA00023125"/>
    </source>
</evidence>
<dbReference type="PROSITE" id="PS50977">
    <property type="entry name" value="HTH_TETR_2"/>
    <property type="match status" value="1"/>
</dbReference>
<keyword evidence="1 2" id="KW-0238">DNA-binding</keyword>
<dbReference type="EMBL" id="AYSV01000004">
    <property type="protein sequence ID" value="ETD73036.1"/>
    <property type="molecule type" value="Genomic_DNA"/>
</dbReference>
<evidence type="ECO:0000256" key="2">
    <source>
        <dbReference type="PROSITE-ProRule" id="PRU00335"/>
    </source>
</evidence>
<dbReference type="InterPro" id="IPR009057">
    <property type="entry name" value="Homeodomain-like_sf"/>
</dbReference>
<proteinExistence type="predicted"/>
<dbReference type="PANTHER" id="PTHR30055:SF235">
    <property type="entry name" value="TRANSCRIPTIONAL REGULATORY PROTEIN"/>
    <property type="match status" value="1"/>
</dbReference>
<feature type="domain" description="HTH tetR-type" evidence="3">
    <location>
        <begin position="5"/>
        <end position="65"/>
    </location>
</feature>
<dbReference type="SUPFAM" id="SSF48498">
    <property type="entry name" value="Tetracyclin repressor-like, C-terminal domain"/>
    <property type="match status" value="1"/>
</dbReference>
<name>V8GAA7_9BURK</name>
<feature type="DNA-binding region" description="H-T-H motif" evidence="2">
    <location>
        <begin position="28"/>
        <end position="47"/>
    </location>
</feature>
<reference evidence="4 5" key="1">
    <citation type="submission" date="2013-11" db="EMBL/GenBank/DDBJ databases">
        <title>Genomic analysis of Pelistega sp. HM-7.</title>
        <authorList>
            <person name="Kumbhare S.V."/>
            <person name="Shetty S.A."/>
            <person name="Sharma O."/>
            <person name="Dhotre D.P."/>
        </authorList>
    </citation>
    <scope>NUCLEOTIDE SEQUENCE [LARGE SCALE GENOMIC DNA]</scope>
    <source>
        <strain evidence="4 5">HM-7</strain>
    </source>
</reference>
<comment type="caution">
    <text evidence="4">The sequence shown here is derived from an EMBL/GenBank/DDBJ whole genome shotgun (WGS) entry which is preliminary data.</text>
</comment>
<dbReference type="SUPFAM" id="SSF46689">
    <property type="entry name" value="Homeodomain-like"/>
    <property type="match status" value="1"/>
</dbReference>
<dbReference type="InterPro" id="IPR036271">
    <property type="entry name" value="Tet_transcr_reg_TetR-rel_C_sf"/>
</dbReference>
<dbReference type="PATRIC" id="fig|1414851.3.peg.123"/>
<evidence type="ECO:0000313" key="4">
    <source>
        <dbReference type="EMBL" id="ETD73036.1"/>
    </source>
</evidence>
<dbReference type="Pfam" id="PF17939">
    <property type="entry name" value="TetR_C_30"/>
    <property type="match status" value="1"/>
</dbReference>
<dbReference type="AlphaFoldDB" id="V8GAA7"/>
<accession>V8GAA7</accession>
<evidence type="ECO:0000259" key="3">
    <source>
        <dbReference type="PROSITE" id="PS50977"/>
    </source>
</evidence>
<dbReference type="Proteomes" id="UP000018766">
    <property type="component" value="Unassembled WGS sequence"/>
</dbReference>
<dbReference type="Gene3D" id="1.10.357.10">
    <property type="entry name" value="Tetracycline Repressor, domain 2"/>
    <property type="match status" value="1"/>
</dbReference>
<sequence>MRKAEITKKAILDAAELLFVEKGHENASMRDITQMANVNLAAVNYHFGSKDELIIAVMKRRLGAINNERLRLLDELEAKANGRPLKPSLIVNAFFGSLLEHAGDEHHDGGIFLRLLEQTMVNPSGFISAIVAKENEIVFERYKQAFFKALPGVPEEEIIWRFQFMLGATSYAISGVKALLEVTDHQPINAAKLYDHYDNKLKPRLLSFILGGLRAPLPRFPDTHQTNQLSAEPH</sequence>
<dbReference type="GO" id="GO:0000976">
    <property type="term" value="F:transcription cis-regulatory region binding"/>
    <property type="evidence" value="ECO:0007669"/>
    <property type="project" value="TreeGrafter"/>
</dbReference>
<dbReference type="OrthoDB" id="2356263at2"/>
<gene>
    <name evidence="4" type="ORF">V757_00550</name>
</gene>
<dbReference type="PANTHER" id="PTHR30055">
    <property type="entry name" value="HTH-TYPE TRANSCRIPTIONAL REGULATOR RUTR"/>
    <property type="match status" value="1"/>
</dbReference>
<evidence type="ECO:0000313" key="5">
    <source>
        <dbReference type="Proteomes" id="UP000018766"/>
    </source>
</evidence>
<dbReference type="InterPro" id="IPR001647">
    <property type="entry name" value="HTH_TetR"/>
</dbReference>
<keyword evidence="5" id="KW-1185">Reference proteome</keyword>
<dbReference type="InterPro" id="IPR041586">
    <property type="entry name" value="PsrA_TetR_C"/>
</dbReference>